<dbReference type="AlphaFoldDB" id="A0A1I4P9R6"/>
<dbReference type="OrthoDB" id="1917155at2"/>
<dbReference type="Proteomes" id="UP000199520">
    <property type="component" value="Unassembled WGS sequence"/>
</dbReference>
<sequence>MLQLSTKRIYDLAQRRQIPGLKIGKYWRFNEEKIFKYLESRYGNGYQ</sequence>
<evidence type="ECO:0000259" key="1">
    <source>
        <dbReference type="Pfam" id="PF12728"/>
    </source>
</evidence>
<dbReference type="Pfam" id="PF12728">
    <property type="entry name" value="HTH_17"/>
    <property type="match status" value="1"/>
</dbReference>
<keyword evidence="3" id="KW-1185">Reference proteome</keyword>
<protein>
    <submittedName>
        <fullName evidence="2">DNA binding domain-containing protein, excisionase family</fullName>
    </submittedName>
</protein>
<dbReference type="STRING" id="1123291.SAMN04490355_10603"/>
<dbReference type="EMBL" id="FOTS01000060">
    <property type="protein sequence ID" value="SFM24375.1"/>
    <property type="molecule type" value="Genomic_DNA"/>
</dbReference>
<evidence type="ECO:0000313" key="2">
    <source>
        <dbReference type="EMBL" id="SFM24375.1"/>
    </source>
</evidence>
<name>A0A1I4P9R6_9FIRM</name>
<proteinExistence type="predicted"/>
<accession>A0A1I4P9R6</accession>
<dbReference type="InterPro" id="IPR041657">
    <property type="entry name" value="HTH_17"/>
</dbReference>
<reference evidence="3" key="1">
    <citation type="submission" date="2016-10" db="EMBL/GenBank/DDBJ databases">
        <authorList>
            <person name="Varghese N."/>
            <person name="Submissions S."/>
        </authorList>
    </citation>
    <scope>NUCLEOTIDE SEQUENCE [LARGE SCALE GENOMIC DNA]</scope>
    <source>
        <strain evidence="3">DSM 13327</strain>
    </source>
</reference>
<gene>
    <name evidence="2" type="ORF">SAMN04490355_10603</name>
</gene>
<feature type="domain" description="Helix-turn-helix" evidence="1">
    <location>
        <begin position="1"/>
        <end position="41"/>
    </location>
</feature>
<organism evidence="2 3">
    <name type="scientific">Pelosinus propionicus DSM 13327</name>
    <dbReference type="NCBI Taxonomy" id="1123291"/>
    <lineage>
        <taxon>Bacteria</taxon>
        <taxon>Bacillati</taxon>
        <taxon>Bacillota</taxon>
        <taxon>Negativicutes</taxon>
        <taxon>Selenomonadales</taxon>
        <taxon>Sporomusaceae</taxon>
        <taxon>Pelosinus</taxon>
    </lineage>
</organism>
<evidence type="ECO:0000313" key="3">
    <source>
        <dbReference type="Proteomes" id="UP000199520"/>
    </source>
</evidence>